<organism evidence="2">
    <name type="scientific">Anopheles marajoara</name>
    <dbReference type="NCBI Taxonomy" id="58244"/>
    <lineage>
        <taxon>Eukaryota</taxon>
        <taxon>Metazoa</taxon>
        <taxon>Ecdysozoa</taxon>
        <taxon>Arthropoda</taxon>
        <taxon>Hexapoda</taxon>
        <taxon>Insecta</taxon>
        <taxon>Pterygota</taxon>
        <taxon>Neoptera</taxon>
        <taxon>Endopterygota</taxon>
        <taxon>Diptera</taxon>
        <taxon>Nematocera</taxon>
        <taxon>Culicoidea</taxon>
        <taxon>Culicidae</taxon>
        <taxon>Anophelinae</taxon>
        <taxon>Anopheles</taxon>
    </lineage>
</organism>
<protein>
    <submittedName>
        <fullName evidence="2">Putative secreted protein</fullName>
    </submittedName>
</protein>
<sequence length="71" mass="7790">MRARPICMSSPSPVFMSLSLSLCASRGLPSGCVWSAQIDTVDTSRSARFFQNNIHSMWPPEIPPASTPHRS</sequence>
<proteinExistence type="predicted"/>
<name>A0A2M4CE97_9DIPT</name>
<keyword evidence="1" id="KW-0732">Signal</keyword>
<feature type="chain" id="PRO_5014746882" evidence="1">
    <location>
        <begin position="28"/>
        <end position="71"/>
    </location>
</feature>
<evidence type="ECO:0000256" key="1">
    <source>
        <dbReference type="SAM" id="SignalP"/>
    </source>
</evidence>
<accession>A0A2M4CE97</accession>
<dbReference type="AlphaFoldDB" id="A0A2M4CE97"/>
<reference evidence="2" key="1">
    <citation type="submission" date="2018-01" db="EMBL/GenBank/DDBJ databases">
        <title>An insight into the sialome of Amazonian anophelines.</title>
        <authorList>
            <person name="Ribeiro J.M."/>
            <person name="Scarpassa V."/>
            <person name="Calvo E."/>
        </authorList>
    </citation>
    <scope>NUCLEOTIDE SEQUENCE</scope>
    <source>
        <tissue evidence="2">Salivary glands</tissue>
    </source>
</reference>
<dbReference type="EMBL" id="GGFJ01014424">
    <property type="protein sequence ID" value="MBW63565.1"/>
    <property type="molecule type" value="Transcribed_RNA"/>
</dbReference>
<evidence type="ECO:0000313" key="2">
    <source>
        <dbReference type="EMBL" id="MBW63565.1"/>
    </source>
</evidence>
<feature type="signal peptide" evidence="1">
    <location>
        <begin position="1"/>
        <end position="27"/>
    </location>
</feature>